<comment type="caution">
    <text evidence="4">The sequence shown here is derived from an EMBL/GenBank/DDBJ whole genome shotgun (WGS) entry which is preliminary data.</text>
</comment>
<feature type="compositionally biased region" description="Low complexity" evidence="1">
    <location>
        <begin position="468"/>
        <end position="481"/>
    </location>
</feature>
<gene>
    <name evidence="4" type="ORF">GGR03_000790</name>
</gene>
<keyword evidence="2" id="KW-0472">Membrane</keyword>
<keyword evidence="2" id="KW-0812">Transmembrane</keyword>
<dbReference type="PROSITE" id="PS51724">
    <property type="entry name" value="SPOR"/>
    <property type="match status" value="1"/>
</dbReference>
<protein>
    <recommendedName>
        <fullName evidence="3">SPOR domain-containing protein</fullName>
    </recommendedName>
</protein>
<evidence type="ECO:0000256" key="1">
    <source>
        <dbReference type="SAM" id="MobiDB-lite"/>
    </source>
</evidence>
<feature type="region of interest" description="Disordered" evidence="1">
    <location>
        <begin position="459"/>
        <end position="489"/>
    </location>
</feature>
<dbReference type="Pfam" id="PF05036">
    <property type="entry name" value="SPOR"/>
    <property type="match status" value="1"/>
</dbReference>
<dbReference type="GO" id="GO:0042834">
    <property type="term" value="F:peptidoglycan binding"/>
    <property type="evidence" value="ECO:0007669"/>
    <property type="project" value="InterPro"/>
</dbReference>
<organism evidence="4 5">
    <name type="scientific">Aurantimonas endophytica</name>
    <dbReference type="NCBI Taxonomy" id="1522175"/>
    <lineage>
        <taxon>Bacteria</taxon>
        <taxon>Pseudomonadati</taxon>
        <taxon>Pseudomonadota</taxon>
        <taxon>Alphaproteobacteria</taxon>
        <taxon>Hyphomicrobiales</taxon>
        <taxon>Aurantimonadaceae</taxon>
        <taxon>Aurantimonas</taxon>
    </lineage>
</organism>
<evidence type="ECO:0000256" key="2">
    <source>
        <dbReference type="SAM" id="Phobius"/>
    </source>
</evidence>
<keyword evidence="5" id="KW-1185">Reference proteome</keyword>
<dbReference type="InterPro" id="IPR036680">
    <property type="entry name" value="SPOR-like_sf"/>
</dbReference>
<accession>A0A7W6MNC2</accession>
<feature type="region of interest" description="Disordered" evidence="1">
    <location>
        <begin position="204"/>
        <end position="254"/>
    </location>
</feature>
<feature type="compositionally biased region" description="Basic and acidic residues" evidence="1">
    <location>
        <begin position="221"/>
        <end position="234"/>
    </location>
</feature>
<sequence>MGDLTDGDRGVGRQADPFDDDPFAELARLIDAPEAQRSSAMKPEPVETWQFDLPSDTGADADFDLDMDAFAGALDEELARETSDTVMGAVPVAAIASPLPKAAASYSNWISPAPRAPAPTASKSAPVSSASPATADDSVSDPVLEAAFRGLSAPANPRDAKFQVSEAFAPARTQDASVAEPTAQLFDDFDALIASELAAMQKPLQAAPSEGRNHAFAGDDTAARNEPAPEHDDLSPSAPEARQTAHAARRQAVSGRRAGLAAASTVASASTRQLPISRRMMSVGASLLVIALIGGAGAYMLTGNGGKVYDAPLIVQADSEPVKVAPKDPGGRAIPNQNKAVYERVQSASAAIEPSQQTLLTAAEEPAELPQPEPEPAFSDLPGVDLNPIGTALAAEPVRVADAGGDDSPIAVLTPRRVRTLTVNPDGTLVASEQVPSTSLQELRAQNPALIDAASRPLDSLATGTTPSQEQSASAESDSASGVPMPSMKPGTEAAAAMRVAAVTPAEPQPDPVLTQEAPATPPVAVAPEPEPAATEVAALPAATPPAVEGGYYVQISSQPSREAAEDSSRTLGQRFSEVIGGRSLVIQSADIPGKGTYHRVRVATGSKSEANDLCQRLKSAGGSCFVSR</sequence>
<reference evidence="4 5" key="1">
    <citation type="submission" date="2020-08" db="EMBL/GenBank/DDBJ databases">
        <title>Genomic Encyclopedia of Type Strains, Phase IV (KMG-IV): sequencing the most valuable type-strain genomes for metagenomic binning, comparative biology and taxonomic classification.</title>
        <authorList>
            <person name="Goeker M."/>
        </authorList>
    </citation>
    <scope>NUCLEOTIDE SEQUENCE [LARGE SCALE GENOMIC DNA]</scope>
    <source>
        <strain evidence="4 5">DSM 103570</strain>
    </source>
</reference>
<keyword evidence="2" id="KW-1133">Transmembrane helix</keyword>
<dbReference type="InterPro" id="IPR007730">
    <property type="entry name" value="SPOR-like_dom"/>
</dbReference>
<feature type="domain" description="SPOR" evidence="3">
    <location>
        <begin position="546"/>
        <end position="629"/>
    </location>
</feature>
<proteinExistence type="predicted"/>
<dbReference type="SUPFAM" id="SSF110997">
    <property type="entry name" value="Sporulation related repeat"/>
    <property type="match status" value="1"/>
</dbReference>
<name>A0A7W6MNC2_9HYPH</name>
<dbReference type="Proteomes" id="UP000588647">
    <property type="component" value="Unassembled WGS sequence"/>
</dbReference>
<feature type="compositionally biased region" description="Basic and acidic residues" evidence="1">
    <location>
        <begin position="1"/>
        <end position="11"/>
    </location>
</feature>
<evidence type="ECO:0000313" key="4">
    <source>
        <dbReference type="EMBL" id="MBB4001743.1"/>
    </source>
</evidence>
<feature type="compositionally biased region" description="Low complexity" evidence="1">
    <location>
        <begin position="118"/>
        <end position="141"/>
    </location>
</feature>
<evidence type="ECO:0000259" key="3">
    <source>
        <dbReference type="PROSITE" id="PS51724"/>
    </source>
</evidence>
<dbReference type="AlphaFoldDB" id="A0A7W6MNC2"/>
<dbReference type="EMBL" id="JACIEM010000001">
    <property type="protein sequence ID" value="MBB4001743.1"/>
    <property type="molecule type" value="Genomic_DNA"/>
</dbReference>
<feature type="region of interest" description="Disordered" evidence="1">
    <location>
        <begin position="110"/>
        <end position="141"/>
    </location>
</feature>
<evidence type="ECO:0000313" key="5">
    <source>
        <dbReference type="Proteomes" id="UP000588647"/>
    </source>
</evidence>
<feature type="compositionally biased region" description="Low complexity" evidence="1">
    <location>
        <begin position="241"/>
        <end position="252"/>
    </location>
</feature>
<feature type="transmembrane region" description="Helical" evidence="2">
    <location>
        <begin position="280"/>
        <end position="301"/>
    </location>
</feature>
<dbReference type="RefSeq" id="WP_183206230.1">
    <property type="nucleotide sequence ID" value="NZ_JAAAMM010000001.1"/>
</dbReference>
<dbReference type="Gene3D" id="3.30.70.1070">
    <property type="entry name" value="Sporulation related repeat"/>
    <property type="match status" value="1"/>
</dbReference>
<feature type="region of interest" description="Disordered" evidence="1">
    <location>
        <begin position="1"/>
        <end position="20"/>
    </location>
</feature>